<evidence type="ECO:0000313" key="3">
    <source>
        <dbReference type="Proteomes" id="UP000076925"/>
    </source>
</evidence>
<keyword evidence="1" id="KW-0472">Membrane</keyword>
<reference evidence="2 3" key="1">
    <citation type="journal article" date="2013" name="Genome Biol. Evol.">
        <title>Genomes of Stigonematalean cyanobacteria (subsection V) and the evolution of oxygenic photosynthesis from prokaryotes to plastids.</title>
        <authorList>
            <person name="Dagan T."/>
            <person name="Roettger M."/>
            <person name="Stucken K."/>
            <person name="Landan G."/>
            <person name="Koch R."/>
            <person name="Major P."/>
            <person name="Gould S.B."/>
            <person name="Goremykin V.V."/>
            <person name="Rippka R."/>
            <person name="Tandeau de Marsac N."/>
            <person name="Gugger M."/>
            <person name="Lockhart P.J."/>
            <person name="Allen J.F."/>
            <person name="Brune I."/>
            <person name="Maus I."/>
            <person name="Puhler A."/>
            <person name="Martin W.F."/>
        </authorList>
    </citation>
    <scope>NUCLEOTIDE SEQUENCE [LARGE SCALE GENOMIC DNA]</scope>
    <source>
        <strain evidence="2 3">PCC 7110</strain>
    </source>
</reference>
<organism evidence="2 3">
    <name type="scientific">Scytonema hofmannii PCC 7110</name>
    <dbReference type="NCBI Taxonomy" id="128403"/>
    <lineage>
        <taxon>Bacteria</taxon>
        <taxon>Bacillati</taxon>
        <taxon>Cyanobacteriota</taxon>
        <taxon>Cyanophyceae</taxon>
        <taxon>Nostocales</taxon>
        <taxon>Scytonemataceae</taxon>
        <taxon>Scytonema</taxon>
    </lineage>
</organism>
<dbReference type="AlphaFoldDB" id="A0A139XE71"/>
<dbReference type="EMBL" id="ANNX02000016">
    <property type="protein sequence ID" value="KYC42990.1"/>
    <property type="molecule type" value="Genomic_DNA"/>
</dbReference>
<sequence length="64" mass="7857">MHALKLNYKRNLLNFKFSYIFVFFLADLLKFFILWGGRPRPRVPQNRFGETSRKQKLSHFFNFD</sequence>
<protein>
    <submittedName>
        <fullName evidence="2">Uncharacterized protein</fullName>
    </submittedName>
</protein>
<name>A0A139XE71_9CYAN</name>
<evidence type="ECO:0000313" key="2">
    <source>
        <dbReference type="EMBL" id="KYC42990.1"/>
    </source>
</evidence>
<dbReference type="Proteomes" id="UP000076925">
    <property type="component" value="Unassembled WGS sequence"/>
</dbReference>
<keyword evidence="1" id="KW-0812">Transmembrane</keyword>
<accession>A0A139XE71</accession>
<evidence type="ECO:0000256" key="1">
    <source>
        <dbReference type="SAM" id="Phobius"/>
    </source>
</evidence>
<proteinExistence type="predicted"/>
<feature type="transmembrane region" description="Helical" evidence="1">
    <location>
        <begin position="17"/>
        <end position="37"/>
    </location>
</feature>
<gene>
    <name evidence="2" type="ORF">WA1_12865</name>
</gene>
<keyword evidence="1" id="KW-1133">Transmembrane helix</keyword>
<comment type="caution">
    <text evidence="2">The sequence shown here is derived from an EMBL/GenBank/DDBJ whole genome shotgun (WGS) entry which is preliminary data.</text>
</comment>
<dbReference type="STRING" id="128403.WA1_12865"/>
<keyword evidence="3" id="KW-1185">Reference proteome</keyword>